<gene>
    <name evidence="7" type="ORF">ATEIFO6365_0009021500</name>
</gene>
<name>A0A5M3Z8U4_ASPTE</name>
<keyword evidence="3" id="KW-1133">Transmembrane helix</keyword>
<evidence type="ECO:0000256" key="4">
    <source>
        <dbReference type="ARBA" id="ARBA00023136"/>
    </source>
</evidence>
<comment type="similarity">
    <text evidence="5">Belongs to the SAT4 family.</text>
</comment>
<dbReference type="Proteomes" id="UP000452235">
    <property type="component" value="Unassembled WGS sequence"/>
</dbReference>
<evidence type="ECO:0000256" key="2">
    <source>
        <dbReference type="ARBA" id="ARBA00022692"/>
    </source>
</evidence>
<dbReference type="Pfam" id="PF20684">
    <property type="entry name" value="Fung_rhodopsin"/>
    <property type="match status" value="1"/>
</dbReference>
<evidence type="ECO:0000256" key="3">
    <source>
        <dbReference type="ARBA" id="ARBA00022989"/>
    </source>
</evidence>
<reference evidence="7 8" key="1">
    <citation type="submission" date="2020-01" db="EMBL/GenBank/DDBJ databases">
        <title>Aspergillus terreus IFO 6365 whole genome shotgun sequence.</title>
        <authorList>
            <person name="Kanamasa S."/>
            <person name="Takahashi H."/>
        </authorList>
    </citation>
    <scope>NUCLEOTIDE SEQUENCE [LARGE SCALE GENOMIC DNA]</scope>
    <source>
        <strain evidence="7 8">IFO 6365</strain>
    </source>
</reference>
<dbReference type="AlphaFoldDB" id="A0A5M3Z8U4"/>
<evidence type="ECO:0000256" key="5">
    <source>
        <dbReference type="ARBA" id="ARBA00038359"/>
    </source>
</evidence>
<keyword evidence="4" id="KW-0472">Membrane</keyword>
<organism evidence="7 8">
    <name type="scientific">Aspergillus terreus</name>
    <dbReference type="NCBI Taxonomy" id="33178"/>
    <lineage>
        <taxon>Eukaryota</taxon>
        <taxon>Fungi</taxon>
        <taxon>Dikarya</taxon>
        <taxon>Ascomycota</taxon>
        <taxon>Pezizomycotina</taxon>
        <taxon>Eurotiomycetes</taxon>
        <taxon>Eurotiomycetidae</taxon>
        <taxon>Eurotiales</taxon>
        <taxon>Aspergillaceae</taxon>
        <taxon>Aspergillus</taxon>
        <taxon>Aspergillus subgen. Circumdati</taxon>
    </lineage>
</organism>
<dbReference type="PANTHER" id="PTHR33048">
    <property type="entry name" value="PTH11-LIKE INTEGRAL MEMBRANE PROTEIN (AFU_ORTHOLOGUE AFUA_5G11245)"/>
    <property type="match status" value="1"/>
</dbReference>
<keyword evidence="8" id="KW-1185">Reference proteome</keyword>
<dbReference type="GO" id="GO:0016020">
    <property type="term" value="C:membrane"/>
    <property type="evidence" value="ECO:0007669"/>
    <property type="project" value="UniProtKB-SubCell"/>
</dbReference>
<evidence type="ECO:0000256" key="1">
    <source>
        <dbReference type="ARBA" id="ARBA00004141"/>
    </source>
</evidence>
<dbReference type="InterPro" id="IPR049326">
    <property type="entry name" value="Rhodopsin_dom_fungi"/>
</dbReference>
<dbReference type="EMBL" id="BLJY01000009">
    <property type="protein sequence ID" value="GFF18852.1"/>
    <property type="molecule type" value="Genomic_DNA"/>
</dbReference>
<accession>A0A5M3Z8U4</accession>
<feature type="domain" description="Rhodopsin" evidence="6">
    <location>
        <begin position="47"/>
        <end position="286"/>
    </location>
</feature>
<dbReference type="VEuPathDB" id="FungiDB:ATEG_07622"/>
<dbReference type="PANTHER" id="PTHR33048:SF124">
    <property type="entry name" value="INTEGRAL MEMBRANE PROTEIN"/>
    <property type="match status" value="1"/>
</dbReference>
<keyword evidence="2" id="KW-0812">Transmembrane</keyword>
<evidence type="ECO:0000259" key="6">
    <source>
        <dbReference type="Pfam" id="PF20684"/>
    </source>
</evidence>
<evidence type="ECO:0000313" key="8">
    <source>
        <dbReference type="Proteomes" id="UP000452235"/>
    </source>
</evidence>
<dbReference type="InterPro" id="IPR052337">
    <property type="entry name" value="SAT4-like"/>
</dbReference>
<evidence type="ECO:0000313" key="7">
    <source>
        <dbReference type="EMBL" id="GFF18852.1"/>
    </source>
</evidence>
<comment type="caution">
    <text evidence="7">The sequence shown here is derived from an EMBL/GenBank/DDBJ whole genome shotgun (WGS) entry which is preliminary data.</text>
</comment>
<dbReference type="OrthoDB" id="5342292at2759"/>
<protein>
    <recommendedName>
        <fullName evidence="6">Rhodopsin domain-containing protein</fullName>
    </recommendedName>
</protein>
<sequence length="358" mass="39708">MAEGQQGAFPVPPGETYNPDFSHPWLYIESRAVVIAGVILCTITLMLRVYTKAVLLHKFGWDDVSIIGAWVFSIVTQVLCLYGYAYGGIGIHIWNITPHMFLQFQKGIFAAGIIYVPALGLAKASLIILYHRIIGMQKVYRWALYVIAGVVIGYSVAITFALIFACRPIQKAWNAALEGSCIDQNGLYAATAVMNTVTDVALLIVPLPVVISLNMPTIQKIGLLFMFVIGGATVVTSVIRLVTLFPFLKTDDKTYQIGWTDLWINVEANFIVICACLPFLRHFLRRYAPKLIGEGSSAGRAYFQNYQNGTSTTRSWRRKPGLTMLQDEIELAENGGSVGSEVRIVKEVQWNITEERSG</sequence>
<proteinExistence type="inferred from homology"/>
<comment type="subcellular location">
    <subcellularLocation>
        <location evidence="1">Membrane</location>
        <topology evidence="1">Multi-pass membrane protein</topology>
    </subcellularLocation>
</comment>